<evidence type="ECO:0000256" key="4">
    <source>
        <dbReference type="ARBA" id="ARBA00022516"/>
    </source>
</evidence>
<feature type="non-terminal residue" evidence="15">
    <location>
        <position position="1"/>
    </location>
</feature>
<evidence type="ECO:0000256" key="10">
    <source>
        <dbReference type="ARBA" id="ARBA00023136"/>
    </source>
</evidence>
<dbReference type="GO" id="GO:0042171">
    <property type="term" value="F:lysophosphatidic acid acyltransferase activity"/>
    <property type="evidence" value="ECO:0007669"/>
    <property type="project" value="TreeGrafter"/>
</dbReference>
<dbReference type="OrthoDB" id="446727at2759"/>
<comment type="similarity">
    <text evidence="3">Belongs to the 1-acyl-sn-glycerol-3-phosphate acyltransferase family.</text>
</comment>
<keyword evidence="7" id="KW-0106">Calcium</keyword>
<evidence type="ECO:0000256" key="2">
    <source>
        <dbReference type="ARBA" id="ARBA00005074"/>
    </source>
</evidence>
<dbReference type="PROSITE" id="PS50222">
    <property type="entry name" value="EF_HAND_2"/>
    <property type="match status" value="1"/>
</dbReference>
<keyword evidence="16" id="KW-1185">Reference proteome</keyword>
<dbReference type="PROSITE" id="PS00018">
    <property type="entry name" value="EF_HAND_1"/>
    <property type="match status" value="2"/>
</dbReference>
<evidence type="ECO:0000259" key="14">
    <source>
        <dbReference type="PROSITE" id="PS50222"/>
    </source>
</evidence>
<evidence type="ECO:0000256" key="9">
    <source>
        <dbReference type="ARBA" id="ARBA00023098"/>
    </source>
</evidence>
<evidence type="ECO:0000256" key="1">
    <source>
        <dbReference type="ARBA" id="ARBA00004370"/>
    </source>
</evidence>
<dbReference type="InterPro" id="IPR018247">
    <property type="entry name" value="EF_Hand_1_Ca_BS"/>
</dbReference>
<dbReference type="UniPathway" id="UPA00085"/>
<keyword evidence="8" id="KW-1133">Transmembrane helix</keyword>
<evidence type="ECO:0000256" key="5">
    <source>
        <dbReference type="ARBA" id="ARBA00022679"/>
    </source>
</evidence>
<evidence type="ECO:0000313" key="16">
    <source>
        <dbReference type="Proteomes" id="UP000649617"/>
    </source>
</evidence>
<evidence type="ECO:0000313" key="15">
    <source>
        <dbReference type="EMBL" id="CAE7309717.1"/>
    </source>
</evidence>
<evidence type="ECO:0000256" key="8">
    <source>
        <dbReference type="ARBA" id="ARBA00022989"/>
    </source>
</evidence>
<keyword evidence="12" id="KW-1208">Phospholipid metabolism</keyword>
<protein>
    <submittedName>
        <fullName evidence="15">Lpcat2b protein</fullName>
    </submittedName>
</protein>
<dbReference type="InterPro" id="IPR011992">
    <property type="entry name" value="EF-hand-dom_pair"/>
</dbReference>
<dbReference type="SUPFAM" id="SSF69593">
    <property type="entry name" value="Glycerol-3-phosphate (1)-acyltransferase"/>
    <property type="match status" value="1"/>
</dbReference>
<comment type="caution">
    <text evidence="15">The sequence shown here is derived from an EMBL/GenBank/DDBJ whole genome shotgun (WGS) entry which is preliminary data.</text>
</comment>
<dbReference type="GO" id="GO:0016020">
    <property type="term" value="C:membrane"/>
    <property type="evidence" value="ECO:0007669"/>
    <property type="project" value="UniProtKB-SubCell"/>
</dbReference>
<dbReference type="PANTHER" id="PTHR23063:SF52">
    <property type="entry name" value="LYSOPHOSPHATIDYLCHOLINE ACYLTRANSFERASE"/>
    <property type="match status" value="1"/>
</dbReference>
<evidence type="ECO:0000256" key="3">
    <source>
        <dbReference type="ARBA" id="ARBA00008655"/>
    </source>
</evidence>
<feature type="domain" description="EF-hand" evidence="14">
    <location>
        <begin position="668"/>
        <end position="703"/>
    </location>
</feature>
<dbReference type="Gene3D" id="2.30.30.140">
    <property type="match status" value="1"/>
</dbReference>
<evidence type="ECO:0000256" key="6">
    <source>
        <dbReference type="ARBA" id="ARBA00022692"/>
    </source>
</evidence>
<gene>
    <name evidence="15" type="primary">Lpcat2b</name>
    <name evidence="15" type="ORF">SPIL2461_LOCUS7013</name>
</gene>
<keyword evidence="4" id="KW-0444">Lipid biosynthesis</keyword>
<dbReference type="Proteomes" id="UP000649617">
    <property type="component" value="Unassembled WGS sequence"/>
</dbReference>
<dbReference type="Gene3D" id="1.10.238.10">
    <property type="entry name" value="EF-hand"/>
    <property type="match status" value="1"/>
</dbReference>
<comment type="pathway">
    <text evidence="2">Lipid metabolism; phospholipid metabolism.</text>
</comment>
<keyword evidence="10" id="KW-0472">Membrane</keyword>
<sequence>WGEQWQKLHAEVSHFQRPRALVVASRKTPQRSLPLPGGSPENVGTVAGQLQTLTSSPHTARRWNAKLWQWLRFRPGVDEASLRRSALHIQRAWRELMQHRRVMVAKRQLLAAQKSPLREVRVSPQVVARAPDQEKSNTASLDEDLWDEAIFSQYPSVDTMLLFSQKGFGVSSRHQVDRTIAKHLKKLERRYQLRMQGFASWRPPCALGEGGRHEIEDALRSALDDCRGEDDAMRLLTPVLGVLRLTVASSHLHQLNLDRASAVLSDLEASLRNHGGCEALSQRLEARATLLRSRAAWLGGGASEVAVWLVFPAKHLLAFARFAMARSGQELMRRQESLIEPVPNPFSNPAALTPYEIFKAGLVGVLLLPMRIGTVIACGVAEVLLIRLATLGTELKEDRGCWQHSAPFEVWRLWLLAPLKYLNRLALAAFGFWPGCIKVNDLRKEPGCPSKILVVAPHMTALDSLLIGVAFPPVPSGVGMTGLLQIPVMRSLAIGAQAIFVDRNNPESRRSCKEAIQARTVESWSGPPMMIFPQGVITNGSALTQFNVGAFSPGKAVVPVCLRYPWRHYNPAGCGQNHALGIALLRTMLQFTNECQIDILETYVPSPAEVANDRLFANNVRSVMAAYLNLPCTEQNYEDAFLAFGSRAHIGSDFEAARLRRCYNCSVDDLKAVLRSFECHDASDSGTISYEEFCSALSGLGGAGRLSQEAAIFAYFDQDRSGAVEYRDYIQVAALLSGRGSEPSRMQLAFLIADMEGSGSAAASFLSKLASEPVPQARSGDESVSVFKSGESAAVLDLNFAAFRDFALTRPGVVDASLEMLRRHLQIPLFGESGADKNEKCASYTYEPVRVDKLCLSIDLRSRAPVVVNLSGHRQRIENMFWAAVKGRRNTSAALALAKLKDAAYATCCKQSFRALRAKRFDDALRCFRLSSTSSGISGSTVSPMLQMAARNAARVQIAEGLLLIRSPVPLRAAEGVEEPRVYAYTAHWVGLRPKPSNGDVVFAPWAEDGFDYEATIESIDEVNQCCTVCWADGGQTCREVRLPALTSPLGSPCGRALRQCPQEVRLWASRRALRAALAAWQAQAEAGSAHDAFVDLAGLVFSAMLQPQNADWLWKCRSGLQLVLRLEQGGSPAIGSGQSGAADGYKEDVLVHVEASIVKVLWAKAVGQAIPGFGAQHKQPFRVLGVLCFGQLGAEESVSRLSAEIDKSRSAANLLLEVAALTFAMGCRLGKPDKAKAIALPLAVAAVNTFTALGPQPDDAASSARHMVEILISQELPPHEEPQRVLSWETLELKPSRARWRLVGYRARDEVWLLRRGRGKKGAKRLAALPGPPPLTWCLEGIALAETLPDLATKGHRIAALSLCRAGRPSRALGDLQALGKLLANTSGSLAVLLQEDIKVLQLEIEVAVDVDLRCADRGSVPSATLQSFVRRADALLKAATQPLCASRLLALSARLVLLAEIPWYAASGARAEALEDASQRLAEAATQEPHRVLAAQAVCAVLKGDIRGAQAAADIWAKVRDSPVAHRLVSELRQVVLFPQALSQVMVICLAQGVCTPSDR</sequence>
<dbReference type="SMART" id="SM00563">
    <property type="entry name" value="PlsC"/>
    <property type="match status" value="1"/>
</dbReference>
<dbReference type="EMBL" id="CAJNIZ010011001">
    <property type="protein sequence ID" value="CAE7309717.1"/>
    <property type="molecule type" value="Genomic_DNA"/>
</dbReference>
<evidence type="ECO:0000256" key="11">
    <source>
        <dbReference type="ARBA" id="ARBA00023209"/>
    </source>
</evidence>
<dbReference type="GO" id="GO:0005509">
    <property type="term" value="F:calcium ion binding"/>
    <property type="evidence" value="ECO:0007669"/>
    <property type="project" value="InterPro"/>
</dbReference>
<evidence type="ECO:0000256" key="7">
    <source>
        <dbReference type="ARBA" id="ARBA00022837"/>
    </source>
</evidence>
<dbReference type="InterPro" id="IPR002048">
    <property type="entry name" value="EF_hand_dom"/>
</dbReference>
<dbReference type="CDD" id="cd07991">
    <property type="entry name" value="LPLAT_LPCAT1-like"/>
    <property type="match status" value="1"/>
</dbReference>
<dbReference type="InterPro" id="IPR002123">
    <property type="entry name" value="Plipid/glycerol_acylTrfase"/>
</dbReference>
<keyword evidence="5" id="KW-0808">Transferase</keyword>
<dbReference type="GO" id="GO:0008654">
    <property type="term" value="P:phospholipid biosynthetic process"/>
    <property type="evidence" value="ECO:0007669"/>
    <property type="project" value="UniProtKB-KW"/>
</dbReference>
<accession>A0A812NJB6</accession>
<dbReference type="Pfam" id="PF01553">
    <property type="entry name" value="Acyltransferase"/>
    <property type="match status" value="1"/>
</dbReference>
<comment type="subcellular location">
    <subcellularLocation>
        <location evidence="1">Membrane</location>
    </subcellularLocation>
</comment>
<name>A0A812NJB6_SYMPI</name>
<keyword evidence="11" id="KW-0594">Phospholipid biosynthesis</keyword>
<keyword evidence="9" id="KW-0443">Lipid metabolism</keyword>
<dbReference type="SUPFAM" id="SSF47473">
    <property type="entry name" value="EF-hand"/>
    <property type="match status" value="1"/>
</dbReference>
<dbReference type="PANTHER" id="PTHR23063">
    <property type="entry name" value="PHOSPHOLIPID ACYLTRANSFERASE"/>
    <property type="match status" value="1"/>
</dbReference>
<dbReference type="GO" id="GO:0005783">
    <property type="term" value="C:endoplasmic reticulum"/>
    <property type="evidence" value="ECO:0007669"/>
    <property type="project" value="TreeGrafter"/>
</dbReference>
<organism evidence="15 16">
    <name type="scientific">Symbiodinium pilosum</name>
    <name type="common">Dinoflagellate</name>
    <dbReference type="NCBI Taxonomy" id="2952"/>
    <lineage>
        <taxon>Eukaryota</taxon>
        <taxon>Sar</taxon>
        <taxon>Alveolata</taxon>
        <taxon>Dinophyceae</taxon>
        <taxon>Suessiales</taxon>
        <taxon>Symbiodiniaceae</taxon>
        <taxon>Symbiodinium</taxon>
    </lineage>
</organism>
<evidence type="ECO:0000256" key="13">
    <source>
        <dbReference type="ARBA" id="ARBA00023315"/>
    </source>
</evidence>
<dbReference type="GO" id="GO:0008374">
    <property type="term" value="F:O-acyltransferase activity"/>
    <property type="evidence" value="ECO:0007669"/>
    <property type="project" value="InterPro"/>
</dbReference>
<proteinExistence type="inferred from homology"/>
<keyword evidence="6" id="KW-0812">Transmembrane</keyword>
<evidence type="ECO:0000256" key="12">
    <source>
        <dbReference type="ARBA" id="ARBA00023264"/>
    </source>
</evidence>
<reference evidence="15" key="1">
    <citation type="submission" date="2021-02" db="EMBL/GenBank/DDBJ databases">
        <authorList>
            <person name="Dougan E. K."/>
            <person name="Rhodes N."/>
            <person name="Thang M."/>
            <person name="Chan C."/>
        </authorList>
    </citation>
    <scope>NUCLEOTIDE SEQUENCE</scope>
</reference>
<dbReference type="InterPro" id="IPR045252">
    <property type="entry name" value="LPCAT1-like"/>
</dbReference>
<keyword evidence="13" id="KW-0012">Acyltransferase</keyword>